<evidence type="ECO:0000256" key="1">
    <source>
        <dbReference type="SAM" id="Phobius"/>
    </source>
</evidence>
<evidence type="ECO:0000313" key="5">
    <source>
        <dbReference type="Proteomes" id="UP000288892"/>
    </source>
</evidence>
<feature type="transmembrane region" description="Helical" evidence="1">
    <location>
        <begin position="28"/>
        <end position="46"/>
    </location>
</feature>
<dbReference type="AlphaFoldDB" id="A0A3S3R4T6"/>
<sequence>MKQETVSGESQFWRDVKEIFLKWERLRLFYNLILLIIFLVFMIGKIETFRNPALVIVWFFEAIGANICFFAAPITESYAYWLGVKGRRVTIVLFVCGILVSIPLVIVSVLAQMGLQ</sequence>
<reference evidence="4 5" key="1">
    <citation type="submission" date="2017-01" db="EMBL/GenBank/DDBJ databases">
        <title>The cable genome- insights into the physiology and evolution of filamentous bacteria capable of sulfide oxidation via long distance electron transfer.</title>
        <authorList>
            <person name="Schreiber L."/>
            <person name="Bjerg J.T."/>
            <person name="Boggild A."/>
            <person name="Van De Vossenberg J."/>
            <person name="Meysman F."/>
            <person name="Nielsen L.P."/>
            <person name="Schramm A."/>
            <person name="Kjeldsen K.U."/>
        </authorList>
    </citation>
    <scope>NUCLEOTIDE SEQUENCE [LARGE SCALE GENOMIC DNA]</scope>
    <source>
        <strain evidence="2">A3</strain>
        <strain evidence="3">A5</strain>
    </source>
</reference>
<keyword evidence="1" id="KW-0472">Membrane</keyword>
<evidence type="ECO:0000313" key="4">
    <source>
        <dbReference type="Proteomes" id="UP000287615"/>
    </source>
</evidence>
<dbReference type="EMBL" id="MTKR01000078">
    <property type="protein sequence ID" value="RWX50427.1"/>
    <property type="molecule type" value="Genomic_DNA"/>
</dbReference>
<organism evidence="2 4">
    <name type="scientific">Candidatus Electrothrix marina</name>
    <dbReference type="NCBI Taxonomy" id="1859130"/>
    <lineage>
        <taxon>Bacteria</taxon>
        <taxon>Pseudomonadati</taxon>
        <taxon>Thermodesulfobacteriota</taxon>
        <taxon>Desulfobulbia</taxon>
        <taxon>Desulfobulbales</taxon>
        <taxon>Desulfobulbaceae</taxon>
        <taxon>Candidatus Electrothrix</taxon>
    </lineage>
</organism>
<evidence type="ECO:0000313" key="3">
    <source>
        <dbReference type="EMBL" id="RWX52091.1"/>
    </source>
</evidence>
<comment type="caution">
    <text evidence="2">The sequence shown here is derived from an EMBL/GenBank/DDBJ whole genome shotgun (WGS) entry which is preliminary data.</text>
</comment>
<accession>A0A3S3R4T6</accession>
<evidence type="ECO:0000313" key="2">
    <source>
        <dbReference type="EMBL" id="RWX50427.1"/>
    </source>
</evidence>
<gene>
    <name evidence="2" type="ORF">VU00_10783</name>
    <name evidence="3" type="ORF">VU01_10418</name>
</gene>
<feature type="transmembrane region" description="Helical" evidence="1">
    <location>
        <begin position="53"/>
        <end position="74"/>
    </location>
</feature>
<dbReference type="Proteomes" id="UP000287615">
    <property type="component" value="Unassembled WGS sequence"/>
</dbReference>
<dbReference type="EMBL" id="MTKS01000041">
    <property type="protein sequence ID" value="RWX52091.1"/>
    <property type="molecule type" value="Genomic_DNA"/>
</dbReference>
<protein>
    <submittedName>
        <fullName evidence="2">Uncharacterized protein</fullName>
    </submittedName>
</protein>
<keyword evidence="5" id="KW-1185">Reference proteome</keyword>
<proteinExistence type="predicted"/>
<dbReference type="Proteomes" id="UP000288892">
    <property type="component" value="Unassembled WGS sequence"/>
</dbReference>
<keyword evidence="1" id="KW-1133">Transmembrane helix</keyword>
<name>A0A3S3R4T6_9BACT</name>
<feature type="transmembrane region" description="Helical" evidence="1">
    <location>
        <begin position="89"/>
        <end position="111"/>
    </location>
</feature>
<keyword evidence="1" id="KW-0812">Transmembrane</keyword>